<organism evidence="2 3">
    <name type="scientific">Amborella trichopoda</name>
    <dbReference type="NCBI Taxonomy" id="13333"/>
    <lineage>
        <taxon>Eukaryota</taxon>
        <taxon>Viridiplantae</taxon>
        <taxon>Streptophyta</taxon>
        <taxon>Embryophyta</taxon>
        <taxon>Tracheophyta</taxon>
        <taxon>Spermatophyta</taxon>
        <taxon>Magnoliopsida</taxon>
        <taxon>Amborellales</taxon>
        <taxon>Amborellaceae</taxon>
        <taxon>Amborella</taxon>
    </lineage>
</organism>
<dbReference type="OMA" id="FEYIAIC"/>
<dbReference type="Pfam" id="PF10536">
    <property type="entry name" value="PMD"/>
    <property type="match status" value="1"/>
</dbReference>
<dbReference type="InterPro" id="IPR044824">
    <property type="entry name" value="MAIN-like"/>
</dbReference>
<dbReference type="InterPro" id="IPR019557">
    <property type="entry name" value="AminoTfrase-like_pln_mobile"/>
</dbReference>
<evidence type="ECO:0000313" key="3">
    <source>
        <dbReference type="Proteomes" id="UP000017836"/>
    </source>
</evidence>
<dbReference type="PANTHER" id="PTHR46033">
    <property type="entry name" value="PROTEIN MAIN-LIKE 2"/>
    <property type="match status" value="1"/>
</dbReference>
<evidence type="ECO:0000313" key="2">
    <source>
        <dbReference type="EMBL" id="ERN02384.1"/>
    </source>
</evidence>
<protein>
    <recommendedName>
        <fullName evidence="1">Aminotransferase-like plant mobile domain-containing protein</fullName>
    </recommendedName>
</protein>
<dbReference type="GO" id="GO:0010073">
    <property type="term" value="P:meristem maintenance"/>
    <property type="evidence" value="ECO:0007669"/>
    <property type="project" value="InterPro"/>
</dbReference>
<accession>W1P409</accession>
<dbReference type="EMBL" id="KI394634">
    <property type="protein sequence ID" value="ERN02384.1"/>
    <property type="molecule type" value="Genomic_DNA"/>
</dbReference>
<reference evidence="3" key="1">
    <citation type="journal article" date="2013" name="Science">
        <title>The Amborella genome and the evolution of flowering plants.</title>
        <authorList>
            <consortium name="Amborella Genome Project"/>
        </authorList>
    </citation>
    <scope>NUCLEOTIDE SEQUENCE [LARGE SCALE GENOMIC DNA]</scope>
</reference>
<evidence type="ECO:0000259" key="1">
    <source>
        <dbReference type="Pfam" id="PF10536"/>
    </source>
</evidence>
<dbReference type="AlphaFoldDB" id="W1P409"/>
<dbReference type="Proteomes" id="UP000017836">
    <property type="component" value="Unassembled WGS sequence"/>
</dbReference>
<name>W1P409_AMBTC</name>
<proteinExistence type="predicted"/>
<dbReference type="PANTHER" id="PTHR46033:SF1">
    <property type="entry name" value="PROTEIN MAIN-LIKE 2"/>
    <property type="match status" value="1"/>
</dbReference>
<dbReference type="Gramene" id="ERN02384">
    <property type="protein sequence ID" value="ERN02384"/>
    <property type="gene ID" value="AMTR_s00096p00098510"/>
</dbReference>
<dbReference type="HOGENOM" id="CLU_2486361_0_0_1"/>
<feature type="domain" description="Aminotransferase-like plant mobile" evidence="1">
    <location>
        <begin position="3"/>
        <end position="79"/>
    </location>
</feature>
<keyword evidence="3" id="KW-1185">Reference proteome</keyword>
<gene>
    <name evidence="2" type="ORF">AMTR_s00096p00098510</name>
</gene>
<sequence length="87" mass="9905">MVFGSTLFANTQGGRINLHYLNILEDLEQLGSYSWGSVMLSHLYKCLDNRVLTGHSYLGGCVGFLMLWSFEYIAICRPIQRLENSEL</sequence>